<organism evidence="1 2">
    <name type="scientific">Trema orientale</name>
    <name type="common">Charcoal tree</name>
    <name type="synonym">Celtis orientalis</name>
    <dbReference type="NCBI Taxonomy" id="63057"/>
    <lineage>
        <taxon>Eukaryota</taxon>
        <taxon>Viridiplantae</taxon>
        <taxon>Streptophyta</taxon>
        <taxon>Embryophyta</taxon>
        <taxon>Tracheophyta</taxon>
        <taxon>Spermatophyta</taxon>
        <taxon>Magnoliopsida</taxon>
        <taxon>eudicotyledons</taxon>
        <taxon>Gunneridae</taxon>
        <taxon>Pentapetalae</taxon>
        <taxon>rosids</taxon>
        <taxon>fabids</taxon>
        <taxon>Rosales</taxon>
        <taxon>Cannabaceae</taxon>
        <taxon>Trema</taxon>
    </lineage>
</organism>
<dbReference type="Proteomes" id="UP000237000">
    <property type="component" value="Unassembled WGS sequence"/>
</dbReference>
<name>A0A2P5BP67_TREOI</name>
<evidence type="ECO:0000313" key="2">
    <source>
        <dbReference type="Proteomes" id="UP000237000"/>
    </source>
</evidence>
<dbReference type="OrthoDB" id="10330189at2759"/>
<keyword evidence="2" id="KW-1185">Reference proteome</keyword>
<gene>
    <name evidence="1" type="ORF">TorRG33x02_313750</name>
</gene>
<dbReference type="EMBL" id="JXTC01000484">
    <property type="protein sequence ID" value="PON50585.1"/>
    <property type="molecule type" value="Genomic_DNA"/>
</dbReference>
<reference evidence="2" key="1">
    <citation type="submission" date="2016-06" db="EMBL/GenBank/DDBJ databases">
        <title>Parallel loss of symbiosis genes in relatives of nitrogen-fixing non-legume Parasponia.</title>
        <authorList>
            <person name="Van Velzen R."/>
            <person name="Holmer R."/>
            <person name="Bu F."/>
            <person name="Rutten L."/>
            <person name="Van Zeijl A."/>
            <person name="Liu W."/>
            <person name="Santuari L."/>
            <person name="Cao Q."/>
            <person name="Sharma T."/>
            <person name="Shen D."/>
            <person name="Roswanjaya Y."/>
            <person name="Wardhani T."/>
            <person name="Kalhor M.S."/>
            <person name="Jansen J."/>
            <person name="Van den Hoogen J."/>
            <person name="Gungor B."/>
            <person name="Hartog M."/>
            <person name="Hontelez J."/>
            <person name="Verver J."/>
            <person name="Yang W.-C."/>
            <person name="Schijlen E."/>
            <person name="Repin R."/>
            <person name="Schilthuizen M."/>
            <person name="Schranz E."/>
            <person name="Heidstra R."/>
            <person name="Miyata K."/>
            <person name="Fedorova E."/>
            <person name="Kohlen W."/>
            <person name="Bisseling T."/>
            <person name="Smit S."/>
            <person name="Geurts R."/>
        </authorList>
    </citation>
    <scope>NUCLEOTIDE SEQUENCE [LARGE SCALE GENOMIC DNA]</scope>
    <source>
        <strain evidence="2">cv. RG33-2</strain>
    </source>
</reference>
<accession>A0A2P5BP67</accession>
<evidence type="ECO:0000313" key="1">
    <source>
        <dbReference type="EMBL" id="PON50585.1"/>
    </source>
</evidence>
<sequence length="91" mass="10402">MSSSIASVLFYGCFWEESALIIFSCRDFNGYAIPGFPIKIQTFVFVEEGSRSRGGNDVKVKEVGAVKKAMEMVTRLPEYVHERCRRKCLKR</sequence>
<dbReference type="InParanoid" id="A0A2P5BP67"/>
<comment type="caution">
    <text evidence="1">The sequence shown here is derived from an EMBL/GenBank/DDBJ whole genome shotgun (WGS) entry which is preliminary data.</text>
</comment>
<proteinExistence type="predicted"/>
<protein>
    <submittedName>
        <fullName evidence="1">Uncharacterized protein</fullName>
    </submittedName>
</protein>
<dbReference type="AlphaFoldDB" id="A0A2P5BP67"/>